<feature type="signal peptide" evidence="2">
    <location>
        <begin position="1"/>
        <end position="22"/>
    </location>
</feature>
<keyword evidence="5" id="KW-1185">Reference proteome</keyword>
<dbReference type="OrthoDB" id="9764591at2"/>
<dbReference type="Gene3D" id="3.10.105.10">
    <property type="entry name" value="Dipeptide-binding Protein, Domain 3"/>
    <property type="match status" value="1"/>
</dbReference>
<feature type="chain" id="PRO_5039281508" evidence="2">
    <location>
        <begin position="23"/>
        <end position="558"/>
    </location>
</feature>
<dbReference type="CDD" id="cd08509">
    <property type="entry name" value="PBP2_TmCBP_oligosaccharides_like"/>
    <property type="match status" value="1"/>
</dbReference>
<dbReference type="PROSITE" id="PS51257">
    <property type="entry name" value="PROKAR_LIPOPROTEIN"/>
    <property type="match status" value="1"/>
</dbReference>
<dbReference type="Gene3D" id="3.90.76.10">
    <property type="entry name" value="Dipeptide-binding Protein, Domain 1"/>
    <property type="match status" value="1"/>
</dbReference>
<feature type="region of interest" description="Disordered" evidence="1">
    <location>
        <begin position="28"/>
        <end position="58"/>
    </location>
</feature>
<reference evidence="4 5" key="1">
    <citation type="submission" date="2019-11" db="EMBL/GenBank/DDBJ databases">
        <authorList>
            <person name="Yuan L."/>
        </authorList>
    </citation>
    <scope>NUCLEOTIDE SEQUENCE [LARGE SCALE GENOMIC DNA]</scope>
    <source>
        <strain evidence="4 5">TRM43335</strain>
    </source>
</reference>
<dbReference type="GO" id="GO:0043190">
    <property type="term" value="C:ATP-binding cassette (ABC) transporter complex"/>
    <property type="evidence" value="ECO:0007669"/>
    <property type="project" value="InterPro"/>
</dbReference>
<dbReference type="PANTHER" id="PTHR30290">
    <property type="entry name" value="PERIPLASMIC BINDING COMPONENT OF ABC TRANSPORTER"/>
    <property type="match status" value="1"/>
</dbReference>
<dbReference type="AlphaFoldDB" id="A0A6G2BII4"/>
<dbReference type="Proteomes" id="UP000473014">
    <property type="component" value="Unassembled WGS sequence"/>
</dbReference>
<evidence type="ECO:0000259" key="3">
    <source>
        <dbReference type="Pfam" id="PF00496"/>
    </source>
</evidence>
<sequence length="558" mass="61477">MRVRSRTRAAAVAALGTTVLLAGCTAGAPGTGGSQAKGEEGVLTVGMPNGPQTNNSNPFLGTSAGASLGYRHMIYEPLVMVNGVRPAEKGKPWLASEWEWSDNYRKLTLTVQDGPTWSDGEKFTAEDVEFTFELIKKNEALNTNAIPYDGISRKGNTIELTFPESQFVNQSKILTTFVVPEHIWSTVKNPETWPNKEPVGTGPYTLESFTPQTITLTARDSYWQEEPKVKELRYTSYNDNNAQTTALANGSCEWSFVFTPDYKKIYVAKDPEHHKLWFPSGLGVHGLWFNTAKKPFDDPALRRAINHVVDREAIHVRAQATLYPKIESVTGMPLPAGEPFLAPEYKGEKQTVDVEAAKKELREAGYTLADGVLKDPSGKPVTMTLTDPAGWSDYLTGLSIIKDNVKKIGIEATVKTQTVDAWTTAMNEGDFDASLHWTNSGATPYDMYQHVMDGELYQPLGKPSPGGNFGRFRDEEATKALQEYASASDESTRTEALHELQRIMVEKVPMVATAAAPIGAEYSTRNWVGWPTEKDPYAPPQPTQPNSLDVVLHLRPAS</sequence>
<evidence type="ECO:0000313" key="4">
    <source>
        <dbReference type="EMBL" id="MTE21702.1"/>
    </source>
</evidence>
<evidence type="ECO:0000256" key="1">
    <source>
        <dbReference type="SAM" id="MobiDB-lite"/>
    </source>
</evidence>
<dbReference type="InterPro" id="IPR039424">
    <property type="entry name" value="SBP_5"/>
</dbReference>
<keyword evidence="2" id="KW-0732">Signal</keyword>
<evidence type="ECO:0000313" key="5">
    <source>
        <dbReference type="Proteomes" id="UP000473014"/>
    </source>
</evidence>
<accession>A0A6G2BII4</accession>
<evidence type="ECO:0000256" key="2">
    <source>
        <dbReference type="SAM" id="SignalP"/>
    </source>
</evidence>
<dbReference type="PANTHER" id="PTHR30290:SF82">
    <property type="entry name" value="ABC-TYPE DIPEPTIDE_OLIGOPEPTIDE TRANSPORT SYSTEM, PERIPLASMIC COMPONENT"/>
    <property type="match status" value="1"/>
</dbReference>
<proteinExistence type="predicted"/>
<dbReference type="GO" id="GO:0015833">
    <property type="term" value="P:peptide transport"/>
    <property type="evidence" value="ECO:0007669"/>
    <property type="project" value="TreeGrafter"/>
</dbReference>
<dbReference type="EMBL" id="WIXO01000001">
    <property type="protein sequence ID" value="MTE21702.1"/>
    <property type="molecule type" value="Genomic_DNA"/>
</dbReference>
<comment type="caution">
    <text evidence="4">The sequence shown here is derived from an EMBL/GenBank/DDBJ whole genome shotgun (WGS) entry which is preliminary data.</text>
</comment>
<organism evidence="4 5">
    <name type="scientific">Streptomyces taklimakanensis</name>
    <dbReference type="NCBI Taxonomy" id="2569853"/>
    <lineage>
        <taxon>Bacteria</taxon>
        <taxon>Bacillati</taxon>
        <taxon>Actinomycetota</taxon>
        <taxon>Actinomycetes</taxon>
        <taxon>Kitasatosporales</taxon>
        <taxon>Streptomycetaceae</taxon>
        <taxon>Streptomyces</taxon>
    </lineage>
</organism>
<dbReference type="Pfam" id="PF00496">
    <property type="entry name" value="SBP_bac_5"/>
    <property type="match status" value="1"/>
</dbReference>
<dbReference type="InterPro" id="IPR000914">
    <property type="entry name" value="SBP_5_dom"/>
</dbReference>
<name>A0A6G2BII4_9ACTN</name>
<dbReference type="SUPFAM" id="SSF53850">
    <property type="entry name" value="Periplasmic binding protein-like II"/>
    <property type="match status" value="1"/>
</dbReference>
<dbReference type="GO" id="GO:1904680">
    <property type="term" value="F:peptide transmembrane transporter activity"/>
    <property type="evidence" value="ECO:0007669"/>
    <property type="project" value="TreeGrafter"/>
</dbReference>
<dbReference type="GO" id="GO:0042597">
    <property type="term" value="C:periplasmic space"/>
    <property type="evidence" value="ECO:0007669"/>
    <property type="project" value="UniProtKB-ARBA"/>
</dbReference>
<feature type="domain" description="Solute-binding protein family 5" evidence="3">
    <location>
        <begin position="91"/>
        <end position="448"/>
    </location>
</feature>
<gene>
    <name evidence="4" type="ORF">F0L17_21825</name>
</gene>
<dbReference type="RefSeq" id="WP_155072392.1">
    <property type="nucleotide sequence ID" value="NZ_WIXO01000001.1"/>
</dbReference>
<dbReference type="InterPro" id="IPR030678">
    <property type="entry name" value="Peptide/Ni-bd"/>
</dbReference>
<protein>
    <submittedName>
        <fullName evidence="4">ABC transporter substrate-binding protein</fullName>
    </submittedName>
</protein>
<dbReference type="Gene3D" id="3.40.190.10">
    <property type="entry name" value="Periplasmic binding protein-like II"/>
    <property type="match status" value="1"/>
</dbReference>
<dbReference type="PIRSF" id="PIRSF002741">
    <property type="entry name" value="MppA"/>
    <property type="match status" value="1"/>
</dbReference>